<feature type="compositionally biased region" description="Polar residues" evidence="1">
    <location>
        <begin position="98"/>
        <end position="114"/>
    </location>
</feature>
<evidence type="ECO:0000313" key="4">
    <source>
        <dbReference type="Proteomes" id="UP000001025"/>
    </source>
</evidence>
<dbReference type="HOGENOM" id="CLU_896806_0_0_0"/>
<sequence>MPINSIGTRMKRSTVPFHGRSWNVLFPPSLRVLLMRNLTLGTIIVVGGFLAAIPFRRDAVHPESSDPNALATGPTSAPFAIATSAPLNPPWDTEPSLAGQSDLPSGRSASNGWPNQYLPDPPSQGFAAPSRSDAFAATGPDTIPSRQPARPRRDGRLPLTYNDLAVPLSNPHFPDQRFNALSGSPSNPLPRQSMPPIGKAEARVHGASSPSEQQVAAQSATTASANLASSPAVHEESTPAQLASSIPESRMRPDTRQQVLRPPTMDLHRSPSSQESARTRSFRIPEVEMPAMPPAPSVMERQRHWIRQPE</sequence>
<dbReference type="KEGG" id="rba:RB2281"/>
<keyword evidence="2" id="KW-1133">Transmembrane helix</keyword>
<evidence type="ECO:0008006" key="5">
    <source>
        <dbReference type="Google" id="ProtNLM"/>
    </source>
</evidence>
<feature type="compositionally biased region" description="Polar residues" evidence="1">
    <location>
        <begin position="238"/>
        <end position="247"/>
    </location>
</feature>
<keyword evidence="2" id="KW-0812">Transmembrane</keyword>
<proteinExistence type="predicted"/>
<reference evidence="3 4" key="1">
    <citation type="journal article" date="2003" name="Proc. Natl. Acad. Sci. U.S.A.">
        <title>Complete genome sequence of the marine planctomycete Pirellula sp. strain 1.</title>
        <authorList>
            <person name="Gloeckner F.O."/>
            <person name="Kube M."/>
            <person name="Bauer M."/>
            <person name="Teeling H."/>
            <person name="Lombardot T."/>
            <person name="Ludwig W."/>
            <person name="Gade D."/>
            <person name="Beck A."/>
            <person name="Borzym K."/>
            <person name="Heitmann K."/>
            <person name="Rabus R."/>
            <person name="Schlesner H."/>
            <person name="Amann R."/>
            <person name="Reinhardt R."/>
        </authorList>
    </citation>
    <scope>NUCLEOTIDE SEQUENCE [LARGE SCALE GENOMIC DNA]</scope>
    <source>
        <strain evidence="4">DSM 10527 / NCIMB 13988 / SH1</strain>
    </source>
</reference>
<keyword evidence="2" id="KW-0472">Membrane</keyword>
<dbReference type="EMBL" id="BX294136">
    <property type="protein sequence ID" value="CAD72529.1"/>
    <property type="molecule type" value="Genomic_DNA"/>
</dbReference>
<feature type="compositionally biased region" description="Polar residues" evidence="1">
    <location>
        <begin position="179"/>
        <end position="190"/>
    </location>
</feature>
<feature type="compositionally biased region" description="Low complexity" evidence="1">
    <location>
        <begin position="216"/>
        <end position="232"/>
    </location>
</feature>
<protein>
    <recommendedName>
        <fullName evidence="5">Transmembrane protein</fullName>
    </recommendedName>
</protein>
<evidence type="ECO:0000313" key="3">
    <source>
        <dbReference type="EMBL" id="CAD72529.1"/>
    </source>
</evidence>
<dbReference type="PATRIC" id="fig|243090.15.peg.1046"/>
<dbReference type="EnsemblBacteria" id="CAD72529">
    <property type="protein sequence ID" value="CAD72529"/>
    <property type="gene ID" value="RB2281"/>
</dbReference>
<gene>
    <name evidence="3" type="ordered locus">RB2281</name>
</gene>
<dbReference type="AlphaFoldDB" id="Q7UW40"/>
<accession>Q7UW40</accession>
<name>Q7UW40_RHOBA</name>
<feature type="region of interest" description="Disordered" evidence="1">
    <location>
        <begin position="81"/>
        <end position="310"/>
    </location>
</feature>
<keyword evidence="4" id="KW-1185">Reference proteome</keyword>
<dbReference type="InParanoid" id="Q7UW40"/>
<dbReference type="Proteomes" id="UP000001025">
    <property type="component" value="Chromosome"/>
</dbReference>
<evidence type="ECO:0000256" key="1">
    <source>
        <dbReference type="SAM" id="MobiDB-lite"/>
    </source>
</evidence>
<dbReference type="OrthoDB" id="276332at2"/>
<feature type="compositionally biased region" description="Basic and acidic residues" evidence="1">
    <location>
        <begin position="300"/>
        <end position="310"/>
    </location>
</feature>
<feature type="transmembrane region" description="Helical" evidence="2">
    <location>
        <begin position="33"/>
        <end position="55"/>
    </location>
</feature>
<organism evidence="3 4">
    <name type="scientific">Rhodopirellula baltica (strain DSM 10527 / NCIMB 13988 / SH1)</name>
    <dbReference type="NCBI Taxonomy" id="243090"/>
    <lineage>
        <taxon>Bacteria</taxon>
        <taxon>Pseudomonadati</taxon>
        <taxon>Planctomycetota</taxon>
        <taxon>Planctomycetia</taxon>
        <taxon>Pirellulales</taxon>
        <taxon>Pirellulaceae</taxon>
        <taxon>Rhodopirellula</taxon>
    </lineage>
</organism>
<evidence type="ECO:0000256" key="2">
    <source>
        <dbReference type="SAM" id="Phobius"/>
    </source>
</evidence>